<name>A0A0A0IAP3_CLOBO</name>
<evidence type="ECO:0000259" key="10">
    <source>
        <dbReference type="Pfam" id="PF08501"/>
    </source>
</evidence>
<keyword evidence="3 8" id="KW-0028">Amino-acid biosynthesis</keyword>
<dbReference type="HAMAP" id="MF_00222">
    <property type="entry name" value="Shikimate_DH_AroE"/>
    <property type="match status" value="1"/>
</dbReference>
<dbReference type="SUPFAM" id="SSF53223">
    <property type="entry name" value="Aminoacid dehydrogenase-like, N-terminal domain"/>
    <property type="match status" value="1"/>
</dbReference>
<dbReference type="InterPro" id="IPR022893">
    <property type="entry name" value="Shikimate_DH_fam"/>
</dbReference>
<dbReference type="Gene3D" id="3.40.50.720">
    <property type="entry name" value="NAD(P)-binding Rossmann-like Domain"/>
    <property type="match status" value="1"/>
</dbReference>
<feature type="binding site" evidence="8">
    <location>
        <begin position="15"/>
        <end position="17"/>
    </location>
    <ligand>
        <name>shikimate</name>
        <dbReference type="ChEBI" id="CHEBI:36208"/>
    </ligand>
</feature>
<evidence type="ECO:0000259" key="9">
    <source>
        <dbReference type="Pfam" id="PF01488"/>
    </source>
</evidence>
<keyword evidence="6 8" id="KW-0057">Aromatic amino acid biosynthesis</keyword>
<dbReference type="Pfam" id="PF08501">
    <property type="entry name" value="Shikimate_dh_N"/>
    <property type="match status" value="1"/>
</dbReference>
<dbReference type="EMBL" id="JDRY01000053">
    <property type="protein sequence ID" value="KGM98524.1"/>
    <property type="molecule type" value="Genomic_DNA"/>
</dbReference>
<evidence type="ECO:0000256" key="6">
    <source>
        <dbReference type="ARBA" id="ARBA00023141"/>
    </source>
</evidence>
<dbReference type="CDD" id="cd01065">
    <property type="entry name" value="NAD_bind_Shikimate_DH"/>
    <property type="match status" value="1"/>
</dbReference>
<feature type="binding site" evidence="8">
    <location>
        <position position="241"/>
    </location>
    <ligand>
        <name>shikimate</name>
        <dbReference type="ChEBI" id="CHEBI:36208"/>
    </ligand>
</feature>
<feature type="binding site" evidence="8">
    <location>
        <position position="87"/>
    </location>
    <ligand>
        <name>shikimate</name>
        <dbReference type="ChEBI" id="CHEBI:36208"/>
    </ligand>
</feature>
<dbReference type="InterPro" id="IPR013708">
    <property type="entry name" value="Shikimate_DH-bd_N"/>
</dbReference>
<gene>
    <name evidence="8" type="primary">aroE</name>
    <name evidence="11" type="ORF">Z955_11285</name>
</gene>
<feature type="binding site" evidence="8">
    <location>
        <position position="213"/>
    </location>
    <ligand>
        <name>shikimate</name>
        <dbReference type="ChEBI" id="CHEBI:36208"/>
    </ligand>
</feature>
<feature type="binding site" evidence="8">
    <location>
        <position position="62"/>
    </location>
    <ligand>
        <name>shikimate</name>
        <dbReference type="ChEBI" id="CHEBI:36208"/>
    </ligand>
</feature>
<feature type="active site" description="Proton acceptor" evidence="8">
    <location>
        <position position="66"/>
    </location>
</feature>
<evidence type="ECO:0000256" key="4">
    <source>
        <dbReference type="ARBA" id="ARBA00022857"/>
    </source>
</evidence>
<dbReference type="Proteomes" id="UP000030014">
    <property type="component" value="Unassembled WGS sequence"/>
</dbReference>
<organism evidence="11 12">
    <name type="scientific">Clostridium botulinum C/D str. DC5</name>
    <dbReference type="NCBI Taxonomy" id="1443128"/>
    <lineage>
        <taxon>Bacteria</taxon>
        <taxon>Bacillati</taxon>
        <taxon>Bacillota</taxon>
        <taxon>Clostridia</taxon>
        <taxon>Eubacteriales</taxon>
        <taxon>Clostridiaceae</taxon>
        <taxon>Clostridium</taxon>
    </lineage>
</organism>
<dbReference type="Pfam" id="PF01488">
    <property type="entry name" value="Shikimate_DH"/>
    <property type="match status" value="1"/>
</dbReference>
<dbReference type="GO" id="GO:0019632">
    <property type="term" value="P:shikimate metabolic process"/>
    <property type="evidence" value="ECO:0007669"/>
    <property type="project" value="InterPro"/>
</dbReference>
<feature type="domain" description="Quinate/shikimate 5-dehydrogenase/glutamyl-tRNA reductase" evidence="9">
    <location>
        <begin position="111"/>
        <end position="185"/>
    </location>
</feature>
<dbReference type="AlphaFoldDB" id="A0A0A0IAP3"/>
<feature type="domain" description="Shikimate dehydrogenase substrate binding N-terminal" evidence="10">
    <location>
        <begin position="7"/>
        <end position="89"/>
    </location>
</feature>
<evidence type="ECO:0000256" key="2">
    <source>
        <dbReference type="ARBA" id="ARBA00012962"/>
    </source>
</evidence>
<evidence type="ECO:0000256" key="5">
    <source>
        <dbReference type="ARBA" id="ARBA00023002"/>
    </source>
</evidence>
<evidence type="ECO:0000256" key="3">
    <source>
        <dbReference type="ARBA" id="ARBA00022605"/>
    </source>
</evidence>
<evidence type="ECO:0000313" key="12">
    <source>
        <dbReference type="Proteomes" id="UP000030014"/>
    </source>
</evidence>
<evidence type="ECO:0000313" key="11">
    <source>
        <dbReference type="EMBL" id="KGM98524.1"/>
    </source>
</evidence>
<dbReference type="EC" id="1.1.1.25" evidence="2 8"/>
<dbReference type="SUPFAM" id="SSF51735">
    <property type="entry name" value="NAD(P)-binding Rossmann-fold domains"/>
    <property type="match status" value="1"/>
</dbReference>
<keyword evidence="4 8" id="KW-0521">NADP</keyword>
<comment type="catalytic activity">
    <reaction evidence="7 8">
        <text>shikimate + NADP(+) = 3-dehydroshikimate + NADPH + H(+)</text>
        <dbReference type="Rhea" id="RHEA:17737"/>
        <dbReference type="ChEBI" id="CHEBI:15378"/>
        <dbReference type="ChEBI" id="CHEBI:16630"/>
        <dbReference type="ChEBI" id="CHEBI:36208"/>
        <dbReference type="ChEBI" id="CHEBI:57783"/>
        <dbReference type="ChEBI" id="CHEBI:58349"/>
        <dbReference type="EC" id="1.1.1.25"/>
    </reaction>
</comment>
<dbReference type="GO" id="GO:0050661">
    <property type="term" value="F:NADP binding"/>
    <property type="evidence" value="ECO:0007669"/>
    <property type="project" value="InterPro"/>
</dbReference>
<feature type="binding site" evidence="8">
    <location>
        <position position="102"/>
    </location>
    <ligand>
        <name>shikimate</name>
        <dbReference type="ChEBI" id="CHEBI:36208"/>
    </ligand>
</feature>
<comment type="subunit">
    <text evidence="8">Homodimer.</text>
</comment>
<keyword evidence="5 8" id="KW-0560">Oxidoreductase</keyword>
<dbReference type="InterPro" id="IPR036291">
    <property type="entry name" value="NAD(P)-bd_dom_sf"/>
</dbReference>
<proteinExistence type="inferred from homology"/>
<comment type="similarity">
    <text evidence="8">Belongs to the shikimate dehydrogenase family.</text>
</comment>
<dbReference type="PANTHER" id="PTHR21089:SF1">
    <property type="entry name" value="BIFUNCTIONAL 3-DEHYDROQUINATE DEHYDRATASE_SHIKIMATE DEHYDROGENASE, CHLOROPLASTIC"/>
    <property type="match status" value="1"/>
</dbReference>
<dbReference type="InterPro" id="IPR006151">
    <property type="entry name" value="Shikm_DH/Glu-tRNA_Rdtase"/>
</dbReference>
<dbReference type="InterPro" id="IPR046346">
    <property type="entry name" value="Aminoacid_DH-like_N_sf"/>
</dbReference>
<feature type="binding site" evidence="8">
    <location>
        <position position="234"/>
    </location>
    <ligand>
        <name>NADP(+)</name>
        <dbReference type="ChEBI" id="CHEBI:58349"/>
    </ligand>
</feature>
<dbReference type="GO" id="GO:0009423">
    <property type="term" value="P:chorismate biosynthetic process"/>
    <property type="evidence" value="ECO:0007669"/>
    <property type="project" value="UniProtKB-UniRule"/>
</dbReference>
<feature type="binding site" evidence="8">
    <location>
        <position position="211"/>
    </location>
    <ligand>
        <name>NADP(+)</name>
        <dbReference type="ChEBI" id="CHEBI:58349"/>
    </ligand>
</feature>
<comment type="function">
    <text evidence="8">Involved in the biosynthesis of the chorismate, which leads to the biosynthesis of aromatic amino acids. Catalyzes the reversible NADPH linked reduction of 3-dehydroshikimate (DHSA) to yield shikimate (SA).</text>
</comment>
<dbReference type="NCBIfam" id="TIGR00507">
    <property type="entry name" value="aroE"/>
    <property type="match status" value="1"/>
</dbReference>
<dbReference type="PANTHER" id="PTHR21089">
    <property type="entry name" value="SHIKIMATE DEHYDROGENASE"/>
    <property type="match status" value="1"/>
</dbReference>
<dbReference type="GO" id="GO:0008652">
    <property type="term" value="P:amino acid biosynthetic process"/>
    <property type="evidence" value="ECO:0007669"/>
    <property type="project" value="UniProtKB-KW"/>
</dbReference>
<dbReference type="RefSeq" id="WP_039258357.1">
    <property type="nucleotide sequence ID" value="NZ_JDRY01000053.1"/>
</dbReference>
<dbReference type="GO" id="GO:0009073">
    <property type="term" value="P:aromatic amino acid family biosynthetic process"/>
    <property type="evidence" value="ECO:0007669"/>
    <property type="project" value="UniProtKB-KW"/>
</dbReference>
<dbReference type="GO" id="GO:0005829">
    <property type="term" value="C:cytosol"/>
    <property type="evidence" value="ECO:0007669"/>
    <property type="project" value="TreeGrafter"/>
</dbReference>
<dbReference type="GO" id="GO:0004764">
    <property type="term" value="F:shikimate 3-dehydrogenase (NADP+) activity"/>
    <property type="evidence" value="ECO:0007669"/>
    <property type="project" value="UniProtKB-UniRule"/>
</dbReference>
<sequence length="270" mass="31029">MKGLYGLLGEKLVHSFSPQIHSLIFKELKINGYYHLFEADEEDIEHVVPGFKVFKVQGVNVTIPYKVRLMDYIDDISLEAKNIGAINTICFKNGKTKGYNTDYYGFEMMLEKFNIDVKGKNVVILGTGGASRAVNQYLLDNKVKKITFVTRDLDNKRKELKNYNLICYSNIENLKNQDIVINCTPCGMYPNTESSPLTEEQVSKFKVVVDLIYNPQETLIMKYARNQRIKAVNGLYMLVGQAIKSQELWNSLKIKKELVDKIYENIKNLL</sequence>
<reference evidence="11 12" key="1">
    <citation type="submission" date="2014-01" db="EMBL/GenBank/DDBJ databases">
        <title>Plasmidome dynamics in the species complex Clostridium novyi sensu lato converts strains of independent lineages into distinctly different pathogens.</title>
        <authorList>
            <person name="Skarin H."/>
            <person name="Segerman B."/>
        </authorList>
    </citation>
    <scope>NUCLEOTIDE SEQUENCE [LARGE SCALE GENOMIC DNA]</scope>
    <source>
        <strain evidence="11 12">DC5</strain>
    </source>
</reference>
<comment type="caution">
    <text evidence="8">Lacks conserved residue(s) required for the propagation of feature annotation.</text>
</comment>
<evidence type="ECO:0000256" key="1">
    <source>
        <dbReference type="ARBA" id="ARBA00004871"/>
    </source>
</evidence>
<evidence type="ECO:0000256" key="7">
    <source>
        <dbReference type="ARBA" id="ARBA00049442"/>
    </source>
</evidence>
<dbReference type="UniPathway" id="UPA00053">
    <property type="reaction ID" value="UER00087"/>
</dbReference>
<protein>
    <recommendedName>
        <fullName evidence="2 8">Shikimate dehydrogenase (NADP(+))</fullName>
        <shortName evidence="8">SDH</shortName>
        <ecNumber evidence="2 8">1.1.1.25</ecNumber>
    </recommendedName>
</protein>
<dbReference type="InterPro" id="IPR011342">
    <property type="entry name" value="Shikimate_DH"/>
</dbReference>
<comment type="caution">
    <text evidence="11">The sequence shown here is derived from an EMBL/GenBank/DDBJ whole genome shotgun (WGS) entry which is preliminary data.</text>
</comment>
<comment type="pathway">
    <text evidence="1 8">Metabolic intermediate biosynthesis; chorismate biosynthesis; chorismate from D-erythrose 4-phosphate and phosphoenolpyruvate: step 4/7.</text>
</comment>
<evidence type="ECO:0000256" key="8">
    <source>
        <dbReference type="HAMAP-Rule" id="MF_00222"/>
    </source>
</evidence>
<dbReference type="Gene3D" id="3.40.50.10860">
    <property type="entry name" value="Leucine Dehydrogenase, chain A, domain 1"/>
    <property type="match status" value="1"/>
</dbReference>
<accession>A0A0A0IAP3</accession>